<protein>
    <submittedName>
        <fullName evidence="1">Uncharacterized protein</fullName>
    </submittedName>
</protein>
<name>A0A6C0IFH8_9ZZZZ</name>
<dbReference type="EMBL" id="MN740164">
    <property type="protein sequence ID" value="QHT91216.1"/>
    <property type="molecule type" value="Genomic_DNA"/>
</dbReference>
<accession>A0A6C0IFH8</accession>
<reference evidence="1" key="1">
    <citation type="journal article" date="2020" name="Nature">
        <title>Giant virus diversity and host interactions through global metagenomics.</title>
        <authorList>
            <person name="Schulz F."/>
            <person name="Roux S."/>
            <person name="Paez-Espino D."/>
            <person name="Jungbluth S."/>
            <person name="Walsh D.A."/>
            <person name="Denef V.J."/>
            <person name="McMahon K.D."/>
            <person name="Konstantinidis K.T."/>
            <person name="Eloe-Fadrosh E.A."/>
            <person name="Kyrpides N.C."/>
            <person name="Woyke T."/>
        </authorList>
    </citation>
    <scope>NUCLEOTIDE SEQUENCE</scope>
    <source>
        <strain evidence="1">GVMAG-M-3300023184-72</strain>
    </source>
</reference>
<organism evidence="1">
    <name type="scientific">viral metagenome</name>
    <dbReference type="NCBI Taxonomy" id="1070528"/>
    <lineage>
        <taxon>unclassified sequences</taxon>
        <taxon>metagenomes</taxon>
        <taxon>organismal metagenomes</taxon>
    </lineage>
</organism>
<evidence type="ECO:0000313" key="1">
    <source>
        <dbReference type="EMBL" id="QHT91216.1"/>
    </source>
</evidence>
<proteinExistence type="predicted"/>
<dbReference type="AlphaFoldDB" id="A0A6C0IFH8"/>
<sequence length="79" mass="8760">MMQSAFSNVTSYPSGSLHKATNFKTMFDTTILPYNKMYNGCSGNLCYTTSKGTFIYKPHTDVGNVGRSAAGYLAQRKRM</sequence>